<dbReference type="AlphaFoldDB" id="A0A8S1VGS0"/>
<sequence>MISKVSLSHIVKNFCQRFHTLLSKLFGSYEIYFRKSDFIFVLPIYTTLLQDFKVITRNSSISVYLNGFHKQETIFISEKLLKITILNFHVFWISAFIIKSNKLQVVLAENFEEILVMFLQVHNIFLLEFSQQQSQKMIFFTLILIVQSFLWKYEDYTLYLTNGKYLEYPMNTLFNILHNIITIYPLKHYSHLSLQIQHHTKINLYRFVFHQEKTHIYILYKKQISYFIISQNYTLEQTYPFYLQKEAEADNFQVYYDYQAYSQCDLLLINFYPKNGRIATNEYLGCQNNILFEYQYTIFIINNKIDLVFLDNEFELIQSQMYLTLYQQYHDLYWLYCN</sequence>
<organism evidence="1 2">
    <name type="scientific">Paramecium pentaurelia</name>
    <dbReference type="NCBI Taxonomy" id="43138"/>
    <lineage>
        <taxon>Eukaryota</taxon>
        <taxon>Sar</taxon>
        <taxon>Alveolata</taxon>
        <taxon>Ciliophora</taxon>
        <taxon>Intramacronucleata</taxon>
        <taxon>Oligohymenophorea</taxon>
        <taxon>Peniculida</taxon>
        <taxon>Parameciidae</taxon>
        <taxon>Paramecium</taxon>
    </lineage>
</organism>
<accession>A0A8S1VGS0</accession>
<reference evidence="1" key="1">
    <citation type="submission" date="2021-01" db="EMBL/GenBank/DDBJ databases">
        <authorList>
            <consortium name="Genoscope - CEA"/>
            <person name="William W."/>
        </authorList>
    </citation>
    <scope>NUCLEOTIDE SEQUENCE</scope>
</reference>
<comment type="caution">
    <text evidence="1">The sequence shown here is derived from an EMBL/GenBank/DDBJ whole genome shotgun (WGS) entry which is preliminary data.</text>
</comment>
<proteinExistence type="predicted"/>
<evidence type="ECO:0000313" key="2">
    <source>
        <dbReference type="Proteomes" id="UP000689195"/>
    </source>
</evidence>
<dbReference type="Proteomes" id="UP000689195">
    <property type="component" value="Unassembled WGS sequence"/>
</dbReference>
<dbReference type="EMBL" id="CAJJDO010000063">
    <property type="protein sequence ID" value="CAD8175683.1"/>
    <property type="molecule type" value="Genomic_DNA"/>
</dbReference>
<gene>
    <name evidence="1" type="ORF">PPENT_87.1.T0630184</name>
</gene>
<name>A0A8S1VGS0_9CILI</name>
<protein>
    <submittedName>
        <fullName evidence="1">Uncharacterized protein</fullName>
    </submittedName>
</protein>
<keyword evidence="2" id="KW-1185">Reference proteome</keyword>
<evidence type="ECO:0000313" key="1">
    <source>
        <dbReference type="EMBL" id="CAD8175683.1"/>
    </source>
</evidence>